<keyword evidence="2" id="KW-0012">Acyltransferase</keyword>
<evidence type="ECO:0000313" key="3">
    <source>
        <dbReference type="Proteomes" id="UP000000467"/>
    </source>
</evidence>
<name>K4LQK9_THEPS</name>
<dbReference type="EMBL" id="CP003732">
    <property type="protein sequence ID" value="AFV10379.1"/>
    <property type="molecule type" value="Genomic_DNA"/>
</dbReference>
<dbReference type="InterPro" id="IPR000182">
    <property type="entry name" value="GNAT_dom"/>
</dbReference>
<dbReference type="RefSeq" id="WP_015049299.1">
    <property type="nucleotide sequence ID" value="NC_018870.1"/>
</dbReference>
<sequence>MRGLKGKTEVALSGKIDEADLKEILAEHDLAVRGDVSDYVVLKIDGRLCAAGRLVLSGRNCFHLEVFGVRGELRGRGIGGLLLSEIIKRPWKYCREAEGGGDYKSYRLTTVARGGAAGFYEKHGFRAFSFAALPPPYNTQCDDCPDRETCRPLPMVLEKER</sequence>
<proteinExistence type="predicted"/>
<dbReference type="STRING" id="1089553.Tph_c01310"/>
<evidence type="ECO:0000313" key="2">
    <source>
        <dbReference type="EMBL" id="AFV10379.1"/>
    </source>
</evidence>
<keyword evidence="3" id="KW-1185">Reference proteome</keyword>
<reference evidence="2 3" key="1">
    <citation type="journal article" date="2012" name="BMC Genomics">
        <title>Genome-guided analysis of physiological and morphological traits of the fermentative acetate oxidizer Thermacetogenium phaeum.</title>
        <authorList>
            <person name="Oehler D."/>
            <person name="Poehlein A."/>
            <person name="Leimbach A."/>
            <person name="Muller N."/>
            <person name="Daniel R."/>
            <person name="Gottschalk G."/>
            <person name="Schink B."/>
        </authorList>
    </citation>
    <scope>NUCLEOTIDE SEQUENCE [LARGE SCALE GENOMIC DNA]</scope>
    <source>
        <strain evidence="3">ATCC BAA-254 / DSM 26808 / PB</strain>
    </source>
</reference>
<dbReference type="InterPro" id="IPR016181">
    <property type="entry name" value="Acyl_CoA_acyltransferase"/>
</dbReference>
<dbReference type="SUPFAM" id="SSF55729">
    <property type="entry name" value="Acyl-CoA N-acyltransferases (Nat)"/>
    <property type="match status" value="1"/>
</dbReference>
<dbReference type="HOGENOM" id="CLU_1658004_0_0_9"/>
<dbReference type="eggNOG" id="COG1246">
    <property type="taxonomic scope" value="Bacteria"/>
</dbReference>
<accession>K4LQK9</accession>
<dbReference type="KEGG" id="tpz:Tph_c01310"/>
<protein>
    <submittedName>
        <fullName evidence="2">GCN5-like N-acetyltransferase</fullName>
        <ecNumber evidence="2">2.3.1.48</ecNumber>
    </submittedName>
</protein>
<dbReference type="OrthoDB" id="3174309at2"/>
<dbReference type="AlphaFoldDB" id="K4LQK9"/>
<keyword evidence="2" id="KW-0808">Transferase</keyword>
<dbReference type="Pfam" id="PF13508">
    <property type="entry name" value="Acetyltransf_7"/>
    <property type="match status" value="1"/>
</dbReference>
<dbReference type="PROSITE" id="PS51186">
    <property type="entry name" value="GNAT"/>
    <property type="match status" value="1"/>
</dbReference>
<dbReference type="CDD" id="cd04301">
    <property type="entry name" value="NAT_SF"/>
    <property type="match status" value="1"/>
</dbReference>
<organism evidence="2 3">
    <name type="scientific">Thermacetogenium phaeum (strain ATCC BAA-254 / DSM 26808 / PB)</name>
    <dbReference type="NCBI Taxonomy" id="1089553"/>
    <lineage>
        <taxon>Bacteria</taxon>
        <taxon>Bacillati</taxon>
        <taxon>Bacillota</taxon>
        <taxon>Clostridia</taxon>
        <taxon>Thermoanaerobacterales</taxon>
        <taxon>Thermoanaerobacteraceae</taxon>
        <taxon>Thermacetogenium</taxon>
    </lineage>
</organism>
<gene>
    <name evidence="2" type="ordered locus">Tph_c01310</name>
</gene>
<dbReference type="Gene3D" id="3.40.630.30">
    <property type="match status" value="1"/>
</dbReference>
<feature type="domain" description="N-acetyltransferase" evidence="1">
    <location>
        <begin position="1"/>
        <end position="160"/>
    </location>
</feature>
<dbReference type="GO" id="GO:0061733">
    <property type="term" value="F:protein-lysine-acetyltransferase activity"/>
    <property type="evidence" value="ECO:0007669"/>
    <property type="project" value="UniProtKB-EC"/>
</dbReference>
<evidence type="ECO:0000259" key="1">
    <source>
        <dbReference type="PROSITE" id="PS51186"/>
    </source>
</evidence>
<dbReference type="EC" id="2.3.1.48" evidence="2"/>
<dbReference type="Proteomes" id="UP000000467">
    <property type="component" value="Chromosome"/>
</dbReference>